<gene>
    <name evidence="2" type="ORF">NB640_10640</name>
</gene>
<dbReference type="AlphaFoldDB" id="A0A9E9P2A4"/>
<accession>A0A9E9P2A4</accession>
<dbReference type="RefSeq" id="WP_269308678.1">
    <property type="nucleotide sequence ID" value="NZ_CP098242.1"/>
</dbReference>
<dbReference type="InterPro" id="IPR011008">
    <property type="entry name" value="Dimeric_a/b-barrel"/>
</dbReference>
<keyword evidence="3" id="KW-1185">Reference proteome</keyword>
<evidence type="ECO:0000313" key="3">
    <source>
        <dbReference type="Proteomes" id="UP001156215"/>
    </source>
</evidence>
<dbReference type="KEGG" id="ovb:NB640_10640"/>
<dbReference type="SUPFAM" id="SSF54909">
    <property type="entry name" value="Dimeric alpha+beta barrel"/>
    <property type="match status" value="1"/>
</dbReference>
<dbReference type="EMBL" id="CP098242">
    <property type="protein sequence ID" value="WAW09674.1"/>
    <property type="molecule type" value="Genomic_DNA"/>
</dbReference>
<sequence>MSIFFIMNIEISNPQERRDSDLYTEKVRPIVESYGGEYLVRSDNITSLSGEKAPDRLIIIRFKTREQLQACFTSREYAGIQDLHQTSVKLHAFIAEQ</sequence>
<evidence type="ECO:0000259" key="1">
    <source>
        <dbReference type="Pfam" id="PF07045"/>
    </source>
</evidence>
<reference evidence="2" key="1">
    <citation type="journal article" date="2022" name="Front. Microbiol.">
        <title>New perspectives on an old grouping: The genomic and phenotypic variability of Oxalobacter formigenes and the implications for calcium oxalate stone prevention.</title>
        <authorList>
            <person name="Chmiel J.A."/>
            <person name="Carr C."/>
            <person name="Stuivenberg G.A."/>
            <person name="Venema R."/>
            <person name="Chanyi R.M."/>
            <person name="Al K.F."/>
            <person name="Giguere D."/>
            <person name="Say H."/>
            <person name="Akouris P.P."/>
            <person name="Dominguez Romero S.A."/>
            <person name="Kwong A."/>
            <person name="Tai V."/>
            <person name="Koval S.F."/>
            <person name="Razvi H."/>
            <person name="Bjazevic J."/>
            <person name="Burton J.P."/>
        </authorList>
    </citation>
    <scope>NUCLEOTIDE SEQUENCE</scope>
    <source>
        <strain evidence="2">WoOx3</strain>
    </source>
</reference>
<dbReference type="PANTHER" id="PTHR41521:SF4">
    <property type="entry name" value="BLR0684 PROTEIN"/>
    <property type="match status" value="1"/>
</dbReference>
<protein>
    <submittedName>
        <fullName evidence="2">DUF1330 domain-containing protein</fullName>
    </submittedName>
</protein>
<name>A0A9E9P2A4_9BURK</name>
<feature type="domain" description="DUF1330" evidence="1">
    <location>
        <begin position="4"/>
        <end position="96"/>
    </location>
</feature>
<dbReference type="Proteomes" id="UP001156215">
    <property type="component" value="Chromosome"/>
</dbReference>
<organism evidence="2 3">
    <name type="scientific">Oxalobacter vibrioformis</name>
    <dbReference type="NCBI Taxonomy" id="933080"/>
    <lineage>
        <taxon>Bacteria</taxon>
        <taxon>Pseudomonadati</taxon>
        <taxon>Pseudomonadota</taxon>
        <taxon>Betaproteobacteria</taxon>
        <taxon>Burkholderiales</taxon>
        <taxon>Oxalobacteraceae</taxon>
        <taxon>Oxalobacter</taxon>
    </lineage>
</organism>
<dbReference type="PANTHER" id="PTHR41521">
    <property type="match status" value="1"/>
</dbReference>
<dbReference type="InterPro" id="IPR010753">
    <property type="entry name" value="DUF1330"/>
</dbReference>
<dbReference type="Gene3D" id="3.30.70.100">
    <property type="match status" value="1"/>
</dbReference>
<dbReference type="Pfam" id="PF07045">
    <property type="entry name" value="DUF1330"/>
    <property type="match status" value="1"/>
</dbReference>
<proteinExistence type="predicted"/>
<evidence type="ECO:0000313" key="2">
    <source>
        <dbReference type="EMBL" id="WAW09674.1"/>
    </source>
</evidence>